<evidence type="ECO:0008006" key="6">
    <source>
        <dbReference type="Google" id="ProtNLM"/>
    </source>
</evidence>
<evidence type="ECO:0000259" key="1">
    <source>
        <dbReference type="Pfam" id="PF13304"/>
    </source>
</evidence>
<dbReference type="EMBL" id="CP000967">
    <property type="protein sequence ID" value="ACD58859.1"/>
    <property type="molecule type" value="Genomic_DNA"/>
</dbReference>
<dbReference type="SUPFAM" id="SSF52540">
    <property type="entry name" value="P-loop containing nucleoside triphosphate hydrolases"/>
    <property type="match status" value="1"/>
</dbReference>
<dbReference type="Pfam" id="PF13476">
    <property type="entry name" value="AAA_23"/>
    <property type="match status" value="1"/>
</dbReference>
<evidence type="ECO:0000313" key="4">
    <source>
        <dbReference type="EMBL" id="ACD58859.1"/>
    </source>
</evidence>
<dbReference type="GO" id="GO:0005524">
    <property type="term" value="F:ATP binding"/>
    <property type="evidence" value="ECO:0007669"/>
    <property type="project" value="InterPro"/>
</dbReference>
<feature type="domain" description="ATPase AAA-type core" evidence="1">
    <location>
        <begin position="269"/>
        <end position="341"/>
    </location>
</feature>
<dbReference type="InterPro" id="IPR051396">
    <property type="entry name" value="Bact_Antivir_Def_Nuclease"/>
</dbReference>
<evidence type="ECO:0000259" key="2">
    <source>
        <dbReference type="Pfam" id="PF13476"/>
    </source>
</evidence>
<dbReference type="InterPro" id="IPR038729">
    <property type="entry name" value="Rad50/SbcC_AAA"/>
</dbReference>
<dbReference type="GO" id="GO:0016887">
    <property type="term" value="F:ATP hydrolysis activity"/>
    <property type="evidence" value="ECO:0007669"/>
    <property type="project" value="InterPro"/>
</dbReference>
<feature type="domain" description="OLD protein-like TOPRIM" evidence="3">
    <location>
        <begin position="383"/>
        <end position="447"/>
    </location>
</feature>
<sequence>MAIKGKGLCMPIERIVIDNFKSFRHLDLPLNSHMNLVVGDNEVGKSTLLEAIHAVVTGQLHGRNLAYELTPYLFHQPTVNEYLAALQAGTPASPPRIAIEAYLGSDAALASLRGTNNSLGFDTAGIRLLVELNDDYREEFNAYLQQHQGVVSLPVEYYTVRWYSFAHNGVTARSIPFDSTIIDTHGIKTLSGADRYIAGIIEQALTPAQRVSLSLSFRRMRQSFSEEADVAAINAYLTEHTGDISHRTLTVGVDTSPRSTWETSLSPYLDELPFTQAGKGEQSAVKMKLAMHAAGAAHVLLIEEPENHLSFSSMTQLIDKIAALSSTQQVVIATHSSFVLNKLGVDNVILFSAQGQMKLDQLPSDTHDYFMKLPGHDTLRLILAKQAILVEGPSDELIVQRAYRDHHGVAPLARGVDIISVKSLAFKRFLQIAERLHIQAKVITDNDGDIAVVQERYADYPNAIYYDSDESVPSLEEQLIRANSLALLNTVLGKSFADEVALLKYMKGHKTDTALAIFNSPHSIRFPDYVQRAIT</sequence>
<dbReference type="GO" id="GO:0006302">
    <property type="term" value="P:double-strand break repair"/>
    <property type="evidence" value="ECO:0007669"/>
    <property type="project" value="InterPro"/>
</dbReference>
<evidence type="ECO:0000259" key="3">
    <source>
        <dbReference type="Pfam" id="PF20469"/>
    </source>
</evidence>
<dbReference type="Pfam" id="PF20469">
    <property type="entry name" value="OLD-like_TOPRIM"/>
    <property type="match status" value="1"/>
</dbReference>
<dbReference type="AlphaFoldDB" id="A0A0K0GKK5"/>
<dbReference type="CDD" id="cd01026">
    <property type="entry name" value="TOPRIM_OLD"/>
    <property type="match status" value="1"/>
</dbReference>
<feature type="domain" description="Rad50/SbcC-type AAA" evidence="2">
    <location>
        <begin position="14"/>
        <end position="62"/>
    </location>
</feature>
<dbReference type="InterPro" id="IPR027417">
    <property type="entry name" value="P-loop_NTPase"/>
</dbReference>
<dbReference type="KEGG" id="xop:PXO_00630"/>
<dbReference type="Pfam" id="PF13304">
    <property type="entry name" value="AAA_21"/>
    <property type="match status" value="1"/>
</dbReference>
<evidence type="ECO:0000313" key="5">
    <source>
        <dbReference type="Proteomes" id="UP000001740"/>
    </source>
</evidence>
<dbReference type="HOGENOM" id="CLU_035131_0_0_6"/>
<dbReference type="Proteomes" id="UP000001740">
    <property type="component" value="Chromosome"/>
</dbReference>
<accession>A0A0K0GKK5</accession>
<dbReference type="InterPro" id="IPR003959">
    <property type="entry name" value="ATPase_AAA_core"/>
</dbReference>
<dbReference type="PANTHER" id="PTHR43581:SF4">
    <property type="entry name" value="ATP_GTP PHOSPHATASE"/>
    <property type="match status" value="1"/>
</dbReference>
<dbReference type="eggNOG" id="COG3950">
    <property type="taxonomic scope" value="Bacteria"/>
</dbReference>
<protein>
    <recommendedName>
        <fullName evidence="6">ATP-dependent endonuclease</fullName>
    </recommendedName>
</protein>
<dbReference type="PANTHER" id="PTHR43581">
    <property type="entry name" value="ATP/GTP PHOSPHATASE"/>
    <property type="match status" value="1"/>
</dbReference>
<name>A0A0K0GKK5_XANOP</name>
<organism evidence="4 5">
    <name type="scientific">Xanthomonas oryzae pv. oryzae (strain PXO99A)</name>
    <dbReference type="NCBI Taxonomy" id="360094"/>
    <lineage>
        <taxon>Bacteria</taxon>
        <taxon>Pseudomonadati</taxon>
        <taxon>Pseudomonadota</taxon>
        <taxon>Gammaproteobacteria</taxon>
        <taxon>Lysobacterales</taxon>
        <taxon>Lysobacteraceae</taxon>
        <taxon>Xanthomonas</taxon>
    </lineage>
</organism>
<proteinExistence type="predicted"/>
<dbReference type="InterPro" id="IPR034139">
    <property type="entry name" value="TOPRIM_OLD"/>
</dbReference>
<gene>
    <name evidence="4" type="ordered locus">PXO_00630</name>
</gene>
<reference evidence="4 5" key="1">
    <citation type="journal article" date="2008" name="BMC Genomics">
        <title>Genome sequence and rapid evolution of the rice pathogen Xanthomonas oryzae pv. oryzae PXO99A.</title>
        <authorList>
            <person name="Salzberg S.L."/>
            <person name="Sommer D.D."/>
            <person name="Schatz M.C."/>
            <person name="Phillippy A.M."/>
            <person name="Rabinowicz P.D."/>
            <person name="Tsuge S."/>
            <person name="Furutani A."/>
            <person name="Ochiai H."/>
            <person name="Delcher A.L."/>
            <person name="Kelley D."/>
            <person name="Madupu R."/>
            <person name="Puiu D."/>
            <person name="Radune D."/>
            <person name="Shumway M."/>
            <person name="Trapnell C."/>
            <person name="Aparna G."/>
            <person name="Jha G."/>
            <person name="Pandey A."/>
            <person name="Patil P.B."/>
            <person name="Ishihara H."/>
            <person name="Meyer D.F."/>
            <person name="Szurek B."/>
            <person name="Verdier V."/>
            <person name="Koebnik R."/>
            <person name="Dow J.M."/>
            <person name="Ryan R.P."/>
            <person name="Hirata H."/>
            <person name="Tsuyumu S."/>
            <person name="Won Lee S."/>
            <person name="Seo Y.S."/>
            <person name="Sriariyanum M."/>
            <person name="Ronald P.C."/>
            <person name="Sonti R.V."/>
            <person name="Van Sluys M.A."/>
            <person name="Leach J.E."/>
            <person name="White F.F."/>
            <person name="Bogdanove A.J."/>
        </authorList>
    </citation>
    <scope>NUCLEOTIDE SEQUENCE [LARGE SCALE GENOMIC DNA]</scope>
    <source>
        <strain evidence="4 5">PXO99A</strain>
    </source>
</reference>
<dbReference type="Gene3D" id="3.40.50.300">
    <property type="entry name" value="P-loop containing nucleotide triphosphate hydrolases"/>
    <property type="match status" value="2"/>
</dbReference>